<dbReference type="AlphaFoldDB" id="A0A5C6MX57"/>
<reference evidence="1 2" key="1">
    <citation type="submission" date="2019-04" db="EMBL/GenBank/DDBJ databases">
        <title>Chromosome genome assembly for Takifugu flavidus.</title>
        <authorList>
            <person name="Xiao S."/>
        </authorList>
    </citation>
    <scope>NUCLEOTIDE SEQUENCE [LARGE SCALE GENOMIC DNA]</scope>
    <source>
        <strain evidence="1">HTHZ2018</strain>
        <tissue evidence="1">Muscle</tissue>
    </source>
</reference>
<evidence type="ECO:0000313" key="1">
    <source>
        <dbReference type="EMBL" id="TWW58017.1"/>
    </source>
</evidence>
<sequence length="116" mass="12297">MCSTSSGMSSATSDFLIPSLSLSEQQRQADLIWSVVLLELSTGSFSSSPVRVAAPAWPQDAARRKKAEDPDSYLHLARALVLSDSGNEGPTGFLNNTASENNKLVVNPGAVFELGQ</sequence>
<evidence type="ECO:0000313" key="2">
    <source>
        <dbReference type="Proteomes" id="UP000324091"/>
    </source>
</evidence>
<keyword evidence="2" id="KW-1185">Reference proteome</keyword>
<dbReference type="Proteomes" id="UP000324091">
    <property type="component" value="Chromosome 7"/>
</dbReference>
<gene>
    <name evidence="1" type="ORF">D4764_07G0007360</name>
</gene>
<name>A0A5C6MX57_9TELE</name>
<dbReference type="EMBL" id="RHFK02000020">
    <property type="protein sequence ID" value="TWW58017.1"/>
    <property type="molecule type" value="Genomic_DNA"/>
</dbReference>
<comment type="caution">
    <text evidence="1">The sequence shown here is derived from an EMBL/GenBank/DDBJ whole genome shotgun (WGS) entry which is preliminary data.</text>
</comment>
<protein>
    <submittedName>
        <fullName evidence="1">Uncharacterized protein</fullName>
    </submittedName>
</protein>
<organism evidence="1 2">
    <name type="scientific">Takifugu flavidus</name>
    <name type="common">sansaifugu</name>
    <dbReference type="NCBI Taxonomy" id="433684"/>
    <lineage>
        <taxon>Eukaryota</taxon>
        <taxon>Metazoa</taxon>
        <taxon>Chordata</taxon>
        <taxon>Craniata</taxon>
        <taxon>Vertebrata</taxon>
        <taxon>Euteleostomi</taxon>
        <taxon>Actinopterygii</taxon>
        <taxon>Neopterygii</taxon>
        <taxon>Teleostei</taxon>
        <taxon>Neoteleostei</taxon>
        <taxon>Acanthomorphata</taxon>
        <taxon>Eupercaria</taxon>
        <taxon>Tetraodontiformes</taxon>
        <taxon>Tetradontoidea</taxon>
        <taxon>Tetraodontidae</taxon>
        <taxon>Takifugu</taxon>
    </lineage>
</organism>
<proteinExistence type="predicted"/>
<accession>A0A5C6MX57</accession>